<sequence length="629" mass="71721">MTVTYTARVANARFCGFSKLLLAWKGSIYKVLYKEFLAFFAMYTAISITYRFVLHDDQKRYFEKLAIYCNHYASLIPMSFVLGFYVTLVVNRWWSQYTSIPLPDRLMCVLSGGLQGSDERGRLLRRTMMRYASLSALLILRSVSTAVFKRFPTMDHVVEAGFMSREERKKFEGLHSPYNKFWIPCVWFTNLAAVARCEGRIKDDHTLTLLLEELNAFRGKCSMLFHYDMISVPLVYTQVVTLAVYSFFLVCLIGRQFLDPNQGYPGHDLDLYVPIFTLLQFFFYAGWLKVAEQLINPFGEDDDDFETNWLIDRNFQVSMMAVDEMYGDLPMMERDRYWDDSNPRPPYTAATLFVLRKPSFQGSTFDMAIPKEEMHFQPLEDIAENQEESGTYHPNMALFNRLLNVAPSPSGFMEGAFRRTSAQLQRLRHSPSIDQCTSDDDDDDESGKIGKGGSLPSGLGQETQSTLCSFREEKSTRTPLLEIQFEAEQERRGHPAINEKKELSGVEGKSDEEWEMREERGEVESSRGEIQAPACLPPPPPWSSKETSTRSVSALPFTSPHRSAFLFQPAADSSLEHCSSQPAINQNRAVPAIPKPPLGVNKKSFLTVPSYNEPQRFRSVSMGSELTGS</sequence>
<evidence type="ECO:0000256" key="1">
    <source>
        <dbReference type="ARBA" id="ARBA00004370"/>
    </source>
</evidence>
<evidence type="ECO:0000256" key="2">
    <source>
        <dbReference type="ARBA" id="ARBA00022692"/>
    </source>
</evidence>
<dbReference type="GeneID" id="115010011"/>
<feature type="transmembrane region" description="Helical" evidence="7">
    <location>
        <begin position="128"/>
        <end position="148"/>
    </location>
</feature>
<evidence type="ECO:0000256" key="5">
    <source>
        <dbReference type="ARBA" id="ARBA00024167"/>
    </source>
</evidence>
<dbReference type="InterPro" id="IPR021134">
    <property type="entry name" value="Bestrophin-like"/>
</dbReference>
<protein>
    <recommendedName>
        <fullName evidence="7">Bestrophin homolog</fullName>
    </recommendedName>
</protein>
<feature type="region of interest" description="Disordered" evidence="8">
    <location>
        <begin position="423"/>
        <end position="474"/>
    </location>
</feature>
<dbReference type="KEGG" id="cgob:115010011"/>
<dbReference type="Pfam" id="PF01062">
    <property type="entry name" value="Bestrophin"/>
    <property type="match status" value="1"/>
</dbReference>
<dbReference type="RefSeq" id="XP_029290242.1">
    <property type="nucleotide sequence ID" value="XM_029434382.1"/>
</dbReference>
<evidence type="ECO:0000256" key="7">
    <source>
        <dbReference type="RuleBase" id="RU363126"/>
    </source>
</evidence>
<feature type="transmembrane region" description="Helical" evidence="7">
    <location>
        <begin position="36"/>
        <end position="54"/>
    </location>
</feature>
<feature type="transmembrane region" description="Helical" evidence="7">
    <location>
        <begin position="234"/>
        <end position="257"/>
    </location>
</feature>
<comment type="similarity">
    <text evidence="6 7">Belongs to the anion channel-forming bestrophin (TC 1.A.46) family. Calcium-sensitive chloride channel subfamily.</text>
</comment>
<gene>
    <name evidence="10 11" type="primary">LOC115010011</name>
</gene>
<feature type="transmembrane region" description="Helical" evidence="7">
    <location>
        <begin position="269"/>
        <end position="288"/>
    </location>
</feature>
<evidence type="ECO:0000313" key="10">
    <source>
        <dbReference type="RefSeq" id="XP_029290242.1"/>
    </source>
</evidence>
<accession>A0A6J2PY77</accession>
<keyword evidence="7" id="KW-0406">Ion transport</keyword>
<evidence type="ECO:0000313" key="11">
    <source>
        <dbReference type="RefSeq" id="XP_029290251.1"/>
    </source>
</evidence>
<evidence type="ECO:0000256" key="4">
    <source>
        <dbReference type="ARBA" id="ARBA00023136"/>
    </source>
</evidence>
<reference evidence="10 11" key="1">
    <citation type="submission" date="2025-04" db="UniProtKB">
        <authorList>
            <consortium name="RefSeq"/>
        </authorList>
    </citation>
    <scope>IDENTIFICATION</scope>
</reference>
<evidence type="ECO:0000256" key="3">
    <source>
        <dbReference type="ARBA" id="ARBA00022989"/>
    </source>
</evidence>
<keyword evidence="7" id="KW-1003">Cell membrane</keyword>
<evidence type="ECO:0000256" key="6">
    <source>
        <dbReference type="ARBA" id="ARBA00034769"/>
    </source>
</evidence>
<keyword evidence="7" id="KW-0868">Chloride</keyword>
<feature type="transmembrane region" description="Helical" evidence="7">
    <location>
        <begin position="75"/>
        <end position="94"/>
    </location>
</feature>
<dbReference type="GO" id="GO:0005886">
    <property type="term" value="C:plasma membrane"/>
    <property type="evidence" value="ECO:0007669"/>
    <property type="project" value="UniProtKB-SubCell"/>
</dbReference>
<comment type="subcellular location">
    <subcellularLocation>
        <location evidence="7">Cell membrane</location>
        <topology evidence="7">Multi-pass membrane protein</topology>
    </subcellularLocation>
    <subcellularLocation>
        <location evidence="1">Membrane</location>
    </subcellularLocation>
</comment>
<dbReference type="PANTHER" id="PTHR10736:SF1">
    <property type="entry name" value="BESTROPHIN-2"/>
    <property type="match status" value="1"/>
</dbReference>
<dbReference type="RefSeq" id="XP_029290251.1">
    <property type="nucleotide sequence ID" value="XM_029434391.1"/>
</dbReference>
<dbReference type="AlphaFoldDB" id="A0A6J2PY77"/>
<organism evidence="9 11">
    <name type="scientific">Cottoperca gobio</name>
    <name type="common">Frogmouth</name>
    <name type="synonym">Aphritis gobio</name>
    <dbReference type="NCBI Taxonomy" id="56716"/>
    <lineage>
        <taxon>Eukaryota</taxon>
        <taxon>Metazoa</taxon>
        <taxon>Chordata</taxon>
        <taxon>Craniata</taxon>
        <taxon>Vertebrata</taxon>
        <taxon>Euteleostomi</taxon>
        <taxon>Actinopterygii</taxon>
        <taxon>Neopterygii</taxon>
        <taxon>Teleostei</taxon>
        <taxon>Neoteleostei</taxon>
        <taxon>Acanthomorphata</taxon>
        <taxon>Eupercaria</taxon>
        <taxon>Perciformes</taxon>
        <taxon>Notothenioidei</taxon>
        <taxon>Bovichtidae</taxon>
        <taxon>Cottoperca</taxon>
    </lineage>
</organism>
<comment type="catalytic activity">
    <reaction evidence="5">
        <text>chloride(in) = chloride(out)</text>
        <dbReference type="Rhea" id="RHEA:29823"/>
        <dbReference type="ChEBI" id="CHEBI:17996"/>
    </reaction>
</comment>
<keyword evidence="2 7" id="KW-0812">Transmembrane</keyword>
<dbReference type="GO" id="GO:0034707">
    <property type="term" value="C:chloride channel complex"/>
    <property type="evidence" value="ECO:0007669"/>
    <property type="project" value="UniProtKB-KW"/>
</dbReference>
<keyword evidence="7" id="KW-0869">Chloride channel</keyword>
<dbReference type="GO" id="GO:0005254">
    <property type="term" value="F:chloride channel activity"/>
    <property type="evidence" value="ECO:0007669"/>
    <property type="project" value="UniProtKB-KW"/>
</dbReference>
<keyword evidence="4 7" id="KW-0472">Membrane</keyword>
<dbReference type="PANTHER" id="PTHR10736">
    <property type="entry name" value="BESTROPHIN"/>
    <property type="match status" value="1"/>
</dbReference>
<evidence type="ECO:0000256" key="8">
    <source>
        <dbReference type="SAM" id="MobiDB-lite"/>
    </source>
</evidence>
<feature type="region of interest" description="Disordered" evidence="8">
    <location>
        <begin position="487"/>
        <end position="549"/>
    </location>
</feature>
<dbReference type="Proteomes" id="UP000504630">
    <property type="component" value="Chromosome 1"/>
</dbReference>
<evidence type="ECO:0000313" key="9">
    <source>
        <dbReference type="Proteomes" id="UP000504630"/>
    </source>
</evidence>
<proteinExistence type="inferred from homology"/>
<keyword evidence="7" id="KW-0407">Ion channel</keyword>
<dbReference type="InterPro" id="IPR000615">
    <property type="entry name" value="Bestrophin"/>
</dbReference>
<keyword evidence="7" id="KW-0813">Transport</keyword>
<keyword evidence="3 7" id="KW-1133">Transmembrane helix</keyword>
<dbReference type="OrthoDB" id="201595at2759"/>
<feature type="compositionally biased region" description="Basic and acidic residues" evidence="8">
    <location>
        <begin position="488"/>
        <end position="527"/>
    </location>
</feature>
<name>A0A6J2PY77_COTGO</name>
<comment type="function">
    <text evidence="7">Forms chloride channels.</text>
</comment>
<keyword evidence="9" id="KW-1185">Reference proteome</keyword>